<evidence type="ECO:0000313" key="5">
    <source>
        <dbReference type="EMBL" id="CUU56706.1"/>
    </source>
</evidence>
<evidence type="ECO:0000256" key="1">
    <source>
        <dbReference type="ARBA" id="ARBA00006432"/>
    </source>
</evidence>
<dbReference type="PANTHER" id="PTHR43201">
    <property type="entry name" value="ACYL-COA SYNTHETASE"/>
    <property type="match status" value="1"/>
</dbReference>
<dbReference type="GO" id="GO:0031956">
    <property type="term" value="F:medium-chain fatty acid-CoA ligase activity"/>
    <property type="evidence" value="ECO:0007669"/>
    <property type="project" value="TreeGrafter"/>
</dbReference>
<dbReference type="GO" id="GO:0006631">
    <property type="term" value="P:fatty acid metabolic process"/>
    <property type="evidence" value="ECO:0007669"/>
    <property type="project" value="TreeGrafter"/>
</dbReference>
<accession>A0A0S4QNV5</accession>
<comment type="similarity">
    <text evidence="1">Belongs to the ATP-dependent AMP-binding enzyme family.</text>
</comment>
<dbReference type="AlphaFoldDB" id="A0A0S4QNV5"/>
<dbReference type="EMBL" id="FAOZ01000008">
    <property type="protein sequence ID" value="CUU56706.1"/>
    <property type="molecule type" value="Genomic_DNA"/>
</dbReference>
<dbReference type="Proteomes" id="UP000198802">
    <property type="component" value="Unassembled WGS sequence"/>
</dbReference>
<dbReference type="Pfam" id="PF00501">
    <property type="entry name" value="AMP-binding"/>
    <property type="match status" value="1"/>
</dbReference>
<dbReference type="Pfam" id="PF13193">
    <property type="entry name" value="AMP-binding_C"/>
    <property type="match status" value="1"/>
</dbReference>
<dbReference type="Gene3D" id="2.30.38.10">
    <property type="entry name" value="Luciferase, Domain 3"/>
    <property type="match status" value="1"/>
</dbReference>
<dbReference type="PANTHER" id="PTHR43201:SF5">
    <property type="entry name" value="MEDIUM-CHAIN ACYL-COA LIGASE ACSF2, MITOCHONDRIAL"/>
    <property type="match status" value="1"/>
</dbReference>
<dbReference type="RefSeq" id="WP_207550339.1">
    <property type="nucleotide sequence ID" value="NZ_FAOZ01000008.1"/>
</dbReference>
<organism evidence="5 6">
    <name type="scientific">Parafrankia irregularis</name>
    <dbReference type="NCBI Taxonomy" id="795642"/>
    <lineage>
        <taxon>Bacteria</taxon>
        <taxon>Bacillati</taxon>
        <taxon>Actinomycetota</taxon>
        <taxon>Actinomycetes</taxon>
        <taxon>Frankiales</taxon>
        <taxon>Frankiaceae</taxon>
        <taxon>Parafrankia</taxon>
    </lineage>
</organism>
<proteinExistence type="inferred from homology"/>
<protein>
    <submittedName>
        <fullName evidence="5">Acyl-CoA synthetase (AMP-forming)/AMP-acid ligase II</fullName>
    </submittedName>
</protein>
<dbReference type="Gene3D" id="3.30.300.30">
    <property type="match status" value="1"/>
</dbReference>
<evidence type="ECO:0000256" key="2">
    <source>
        <dbReference type="ARBA" id="ARBA00022598"/>
    </source>
</evidence>
<evidence type="ECO:0000313" key="6">
    <source>
        <dbReference type="Proteomes" id="UP000198802"/>
    </source>
</evidence>
<feature type="domain" description="AMP-binding enzyme C-terminal" evidence="4">
    <location>
        <begin position="474"/>
        <end position="550"/>
    </location>
</feature>
<keyword evidence="6" id="KW-1185">Reference proteome</keyword>
<evidence type="ECO:0000259" key="4">
    <source>
        <dbReference type="Pfam" id="PF13193"/>
    </source>
</evidence>
<reference evidence="6" key="1">
    <citation type="submission" date="2015-11" db="EMBL/GenBank/DDBJ databases">
        <authorList>
            <person name="Varghese N."/>
        </authorList>
    </citation>
    <scope>NUCLEOTIDE SEQUENCE [LARGE SCALE GENOMIC DNA]</scope>
    <source>
        <strain evidence="6">DSM 45899</strain>
    </source>
</reference>
<name>A0A0S4QNV5_9ACTN</name>
<dbReference type="InterPro" id="IPR025110">
    <property type="entry name" value="AMP-bd_C"/>
</dbReference>
<dbReference type="SUPFAM" id="SSF56801">
    <property type="entry name" value="Acetyl-CoA synthetase-like"/>
    <property type="match status" value="1"/>
</dbReference>
<dbReference type="Gene3D" id="3.40.50.980">
    <property type="match status" value="2"/>
</dbReference>
<gene>
    <name evidence="5" type="ORF">Ga0074812_108234</name>
</gene>
<dbReference type="InterPro" id="IPR045851">
    <property type="entry name" value="AMP-bd_C_sf"/>
</dbReference>
<feature type="domain" description="AMP-dependent synthetase/ligase" evidence="3">
    <location>
        <begin position="51"/>
        <end position="424"/>
    </location>
</feature>
<dbReference type="InterPro" id="IPR000873">
    <property type="entry name" value="AMP-dep_synth/lig_dom"/>
</dbReference>
<evidence type="ECO:0000259" key="3">
    <source>
        <dbReference type="Pfam" id="PF00501"/>
    </source>
</evidence>
<keyword evidence="2 5" id="KW-0436">Ligase</keyword>
<sequence>MLSNQEIHEALCAPGQFFEWETVEVRGVPTRTWKNAPRNLGAVLAQGAAAGGSRDFIVLGEERISHVRHLQLVEALAASLVDELGVRKGDRVAIAMRNIPEWSIAFFAAARVGAVAVALNSFGNGAELAYTLDDSAATVVIADGERIERLATVAGALDGRTVIGTRLDDRKGTADLPAGILPFSALTEREHGPVDVDVEPDDLATIFYTSGSTANPKGVVGTHRNACANLMNMMFVGARTMQRDATPSATPAGPTVQMLSVPLFHATGCHATLVGTAAFGGTLVLIRRWDAEVALDLMERERVTSFSGVPTMLWDLLNAPSVDRRDLSALQRFGGGGAASPPALSRRIRERFPTVIAATGYGLTETSALTTSINGSDYQNRPASVGAPVPVAEVRIVGDDGSDVQPGDSGEIWVRGPNVCAGYWSRTELAAVPFEDGWLRSGDLGRFDDEGFLYIVDRLKDIVIRGGENISTLEVEAALMEHPAVLEATVFAVGHPTLGEEVGAVVHVAAGSPSTADDLRAHVGTLLAAHKVPAHVWLSAEPLPRSDTGKLLKRAIRATYSPLAGSA</sequence>